<dbReference type="PANTHER" id="PTHR15712:SF23">
    <property type="entry name" value="ARMADILLO REPEAT CONTAINING 10"/>
    <property type="match status" value="1"/>
</dbReference>
<evidence type="ECO:0000256" key="5">
    <source>
        <dbReference type="ARBA" id="ARBA00023128"/>
    </source>
</evidence>
<evidence type="ECO:0000256" key="4">
    <source>
        <dbReference type="ARBA" id="ARBA00022989"/>
    </source>
</evidence>
<dbReference type="PANTHER" id="PTHR15712">
    <property type="entry name" value="ARMADILLO REPEAT CONTAINING PROTEIN"/>
    <property type="match status" value="1"/>
</dbReference>
<dbReference type="InterPro" id="IPR006911">
    <property type="entry name" value="ARM-rpt_dom"/>
</dbReference>
<evidence type="ECO:0000313" key="8">
    <source>
        <dbReference type="EMBL" id="TRY71120.1"/>
    </source>
</evidence>
<dbReference type="Proteomes" id="UP000318571">
    <property type="component" value="Chromosome 9"/>
</dbReference>
<evidence type="ECO:0000313" key="9">
    <source>
        <dbReference type="Proteomes" id="UP000318571"/>
    </source>
</evidence>
<dbReference type="AlphaFoldDB" id="A0A553P0A8"/>
<evidence type="ECO:0000256" key="2">
    <source>
        <dbReference type="ARBA" id="ARBA00004325"/>
    </source>
</evidence>
<keyword evidence="9" id="KW-1185">Reference proteome</keyword>
<dbReference type="STRING" id="6832.A0A553P0A8"/>
<feature type="domain" description="Armadillo repeat-containing" evidence="7">
    <location>
        <begin position="217"/>
        <end position="425"/>
    </location>
</feature>
<dbReference type="InterPro" id="IPR011989">
    <property type="entry name" value="ARM-like"/>
</dbReference>
<comment type="caution">
    <text evidence="8">The sequence shown here is derived from an EMBL/GenBank/DDBJ whole genome shotgun (WGS) entry which is preliminary data.</text>
</comment>
<dbReference type="GO" id="GO:0031966">
    <property type="term" value="C:mitochondrial membrane"/>
    <property type="evidence" value="ECO:0007669"/>
    <property type="project" value="UniProtKB-SubCell"/>
</dbReference>
<comment type="subcellular location">
    <subcellularLocation>
        <location evidence="1">Membrane</location>
        <topology evidence="1">Single-pass membrane protein</topology>
    </subcellularLocation>
    <subcellularLocation>
        <location evidence="2">Mitochondrion membrane</location>
    </subcellularLocation>
</comment>
<evidence type="ECO:0000256" key="6">
    <source>
        <dbReference type="ARBA" id="ARBA00023136"/>
    </source>
</evidence>
<evidence type="ECO:0000256" key="3">
    <source>
        <dbReference type="ARBA" id="ARBA00022692"/>
    </source>
</evidence>
<dbReference type="SUPFAM" id="SSF48371">
    <property type="entry name" value="ARM repeat"/>
    <property type="match status" value="1"/>
</dbReference>
<sequence>MHFKLIQYPIAQTFYFLLGEALEYEPSPYSRRVYLRRLSGSEASLGTEALLGTLESGANVSHPGRLILRPLSVQERIRELNVRARHFAETILAIQLHDDRTRKASLACSRSLQSSPTRSRGILSPIDITHLGCASRCDSIENLAHNGSNTWSASLPPMLKKRWSRRSLKFRNSDSGMFSTREEQDEIEAKGERLLDEREAELSKRLQGFEDGTTKILTPYEAKSLVALLHSKDANTLEKALVTVSNSAAFTTNQDHLREAGAIVRLQHLLSHPEVCVQRAALTAVGNMALNTSNQKEMGHMVPILLPMIEVIEWRRPGQSPTFLSDGEFAIYPVLLTLTNIAALSNWHKQFKGSLTRLLDLTQSENAKIRMQSLRLLVNISTNEDMVQHLLAAKAPEYVWNMLDEGQAEDQLLRVITLLANLVCTAHKQNLDPTLDLPLDDDKTAEPDSMFSHLYGDENRLDVLEHLESLMTTHPHEDIRVKARMIHNVIMASDKRNNDEGD</sequence>
<dbReference type="InterPro" id="IPR016024">
    <property type="entry name" value="ARM-type_fold"/>
</dbReference>
<gene>
    <name evidence="8" type="ORF">TCAL_02391</name>
</gene>
<evidence type="ECO:0000259" key="7">
    <source>
        <dbReference type="Pfam" id="PF04826"/>
    </source>
</evidence>
<name>A0A553P0A8_TIGCA</name>
<keyword evidence="4" id="KW-1133">Transmembrane helix</keyword>
<dbReference type="Gene3D" id="1.25.10.10">
    <property type="entry name" value="Leucine-rich Repeat Variant"/>
    <property type="match status" value="2"/>
</dbReference>
<dbReference type="Pfam" id="PF04826">
    <property type="entry name" value="Arm_2"/>
    <property type="match status" value="1"/>
</dbReference>
<keyword evidence="3" id="KW-0812">Transmembrane</keyword>
<dbReference type="EMBL" id="VCGU01000009">
    <property type="protein sequence ID" value="TRY71120.1"/>
    <property type="molecule type" value="Genomic_DNA"/>
</dbReference>
<organism evidence="8 9">
    <name type="scientific">Tigriopus californicus</name>
    <name type="common">Marine copepod</name>
    <dbReference type="NCBI Taxonomy" id="6832"/>
    <lineage>
        <taxon>Eukaryota</taxon>
        <taxon>Metazoa</taxon>
        <taxon>Ecdysozoa</taxon>
        <taxon>Arthropoda</taxon>
        <taxon>Crustacea</taxon>
        <taxon>Multicrustacea</taxon>
        <taxon>Hexanauplia</taxon>
        <taxon>Copepoda</taxon>
        <taxon>Harpacticoida</taxon>
        <taxon>Harpacticidae</taxon>
        <taxon>Tigriopus</taxon>
    </lineage>
</organism>
<keyword evidence="5" id="KW-0496">Mitochondrion</keyword>
<protein>
    <recommendedName>
        <fullName evidence="7">Armadillo repeat-containing domain-containing protein</fullName>
    </recommendedName>
</protein>
<proteinExistence type="predicted"/>
<accession>A0A553P0A8</accession>
<dbReference type="InterPro" id="IPR051303">
    <property type="entry name" value="Armcx_regulator"/>
</dbReference>
<evidence type="ECO:0000256" key="1">
    <source>
        <dbReference type="ARBA" id="ARBA00004167"/>
    </source>
</evidence>
<dbReference type="OMA" id="DSKSIVW"/>
<keyword evidence="6" id="KW-0472">Membrane</keyword>
<reference evidence="8 9" key="1">
    <citation type="journal article" date="2018" name="Nat. Ecol. Evol.">
        <title>Genomic signatures of mitonuclear coevolution across populations of Tigriopus californicus.</title>
        <authorList>
            <person name="Barreto F.S."/>
            <person name="Watson E.T."/>
            <person name="Lima T.G."/>
            <person name="Willett C.S."/>
            <person name="Edmands S."/>
            <person name="Li W."/>
            <person name="Burton R.S."/>
        </authorList>
    </citation>
    <scope>NUCLEOTIDE SEQUENCE [LARGE SCALE GENOMIC DNA]</scope>
    <source>
        <strain evidence="8 9">San Diego</strain>
    </source>
</reference>